<dbReference type="Gene3D" id="3.10.180.10">
    <property type="entry name" value="2,3-Dihydroxybiphenyl 1,2-Dioxygenase, domain 1"/>
    <property type="match status" value="1"/>
</dbReference>
<gene>
    <name evidence="2" type="ORF">SAMN04487947_0030</name>
</gene>
<dbReference type="PANTHER" id="PTHR36437">
    <property type="entry name" value="GLYOXALASE/BLEOMYCIN RESISTANCE PROTEIN/DIOXYGENASE"/>
    <property type="match status" value="1"/>
</dbReference>
<dbReference type="InterPro" id="IPR029068">
    <property type="entry name" value="Glyas_Bleomycin-R_OHBP_Dase"/>
</dbReference>
<dbReference type="RefSeq" id="WP_089803730.1">
    <property type="nucleotide sequence ID" value="NZ_FOYT01000001.1"/>
</dbReference>
<proteinExistence type="predicted"/>
<evidence type="ECO:0000259" key="1">
    <source>
        <dbReference type="PROSITE" id="PS51819"/>
    </source>
</evidence>
<dbReference type="GO" id="GO:0051213">
    <property type="term" value="F:dioxygenase activity"/>
    <property type="evidence" value="ECO:0007669"/>
    <property type="project" value="UniProtKB-KW"/>
</dbReference>
<evidence type="ECO:0000313" key="3">
    <source>
        <dbReference type="Proteomes" id="UP000198531"/>
    </source>
</evidence>
<sequence>MSKTQQRAEITGLRIVSLVVDDVDDAIEFYTQTLGFEVKADDDFEMDGQAGRWVTVGVPEQDVEISLVEAEEPYYDENTQTLLESKRGTETWWTFRTPDCEASVAALRDAGVEITQEPRTYPWGTEAMFADPSGNQFSLFEYAE</sequence>
<feature type="domain" description="VOC" evidence="1">
    <location>
        <begin position="12"/>
        <end position="142"/>
    </location>
</feature>
<dbReference type="STRING" id="553469.SAMN04487947_0030"/>
<dbReference type="Pfam" id="PF00903">
    <property type="entry name" value="Glyoxalase"/>
    <property type="match status" value="1"/>
</dbReference>
<dbReference type="PROSITE" id="PS51819">
    <property type="entry name" value="VOC"/>
    <property type="match status" value="1"/>
</dbReference>
<dbReference type="OrthoDB" id="358887at2157"/>
<keyword evidence="3" id="KW-1185">Reference proteome</keyword>
<reference evidence="3" key="1">
    <citation type="submission" date="2016-10" db="EMBL/GenBank/DDBJ databases">
        <authorList>
            <person name="Varghese N."/>
            <person name="Submissions S."/>
        </authorList>
    </citation>
    <scope>NUCLEOTIDE SEQUENCE [LARGE SCALE GENOMIC DNA]</scope>
    <source>
        <strain evidence="3">CGMCC 1.7736</strain>
    </source>
</reference>
<organism evidence="2 3">
    <name type="scientific">Halogeometricum rufum</name>
    <dbReference type="NCBI Taxonomy" id="553469"/>
    <lineage>
        <taxon>Archaea</taxon>
        <taxon>Methanobacteriati</taxon>
        <taxon>Methanobacteriota</taxon>
        <taxon>Stenosarchaea group</taxon>
        <taxon>Halobacteria</taxon>
        <taxon>Halobacteriales</taxon>
        <taxon>Haloferacaceae</taxon>
        <taxon>Halogeometricum</taxon>
    </lineage>
</organism>
<evidence type="ECO:0000313" key="2">
    <source>
        <dbReference type="EMBL" id="SFR33605.1"/>
    </source>
</evidence>
<protein>
    <submittedName>
        <fullName evidence="2">Catechol 2,3-dioxygenase</fullName>
    </submittedName>
</protein>
<keyword evidence="2" id="KW-0223">Dioxygenase</keyword>
<dbReference type="AlphaFoldDB" id="A0A1I6FUH0"/>
<dbReference type="InterPro" id="IPR037523">
    <property type="entry name" value="VOC_core"/>
</dbReference>
<keyword evidence="2" id="KW-0560">Oxidoreductase</keyword>
<dbReference type="SUPFAM" id="SSF54593">
    <property type="entry name" value="Glyoxalase/Bleomycin resistance protein/Dihydroxybiphenyl dioxygenase"/>
    <property type="match status" value="1"/>
</dbReference>
<accession>A0A1I6FUH0</accession>
<dbReference type="EMBL" id="FOYT01000001">
    <property type="protein sequence ID" value="SFR33605.1"/>
    <property type="molecule type" value="Genomic_DNA"/>
</dbReference>
<dbReference type="Proteomes" id="UP000198531">
    <property type="component" value="Unassembled WGS sequence"/>
</dbReference>
<name>A0A1I6FUH0_9EURY</name>
<dbReference type="InterPro" id="IPR004360">
    <property type="entry name" value="Glyas_Fos-R_dOase_dom"/>
</dbReference>
<dbReference type="PANTHER" id="PTHR36437:SF2">
    <property type="entry name" value="GLYOXALASE_BLEOMYCIN RESISTANCE PROTEIN_DIOXYGENASE"/>
    <property type="match status" value="1"/>
</dbReference>